<reference evidence="4 5" key="1">
    <citation type="journal article" date="2020" name="Microbiol. Resour. Announc.">
        <title>Draft Genome Sequence of a Cladosporium Species Isolated from the Mesophotic Ascidian Didemnum maculosum.</title>
        <authorList>
            <person name="Gioti A."/>
            <person name="Siaperas R."/>
            <person name="Nikolaivits E."/>
            <person name="Le Goff G."/>
            <person name="Ouazzani J."/>
            <person name="Kotoulas G."/>
            <person name="Topakas E."/>
        </authorList>
    </citation>
    <scope>NUCLEOTIDE SEQUENCE [LARGE SCALE GENOMIC DNA]</scope>
    <source>
        <strain evidence="4 5">TM138-S3</strain>
    </source>
</reference>
<sequence>MTTTKIPSAATIGSPSNFWLYSSATGFDLTHPPHPSSPPIHPRLTLPTTSSAPIALDPAKTALIVIDMQNFFLSPAFGRDVQGAGHRALKQVAERAVPAARKAGVRVVWVNWGLSEDELERMPPAIKRTFGFEVVGEKEVVKGGGGGGKDAVFGEKGDGVDGEKESGVDVVVEGGKDAKVYKGLGSWCGMLEDPVTGGKVDAGRLLMRDQWNAGLYGPLKGMFEEGRVLAKRPDVWIHKNRMSALWGEKTQLDDFLEREGIRSLLFTGVNTDQCVGGTLQDAFSKGYDCVLLKDGAGTTSPEYAQNCIEYNAGKSWGFVSTCELFADSTQQMTVDAQQ</sequence>
<evidence type="ECO:0000256" key="2">
    <source>
        <dbReference type="ARBA" id="ARBA00022801"/>
    </source>
</evidence>
<dbReference type="PANTHER" id="PTHR43540">
    <property type="entry name" value="PEROXYUREIDOACRYLATE/UREIDOACRYLATE AMIDOHYDROLASE-RELATED"/>
    <property type="match status" value="1"/>
</dbReference>
<dbReference type="GeneID" id="96003811"/>
<name>A0AB34KVT4_9PEZI</name>
<keyword evidence="5" id="KW-1185">Reference proteome</keyword>
<dbReference type="InterPro" id="IPR036380">
    <property type="entry name" value="Isochorismatase-like_sf"/>
</dbReference>
<evidence type="ECO:0000259" key="3">
    <source>
        <dbReference type="Pfam" id="PF00857"/>
    </source>
</evidence>
<dbReference type="GO" id="GO:0016787">
    <property type="term" value="F:hydrolase activity"/>
    <property type="evidence" value="ECO:0007669"/>
    <property type="project" value="UniProtKB-KW"/>
</dbReference>
<evidence type="ECO:0000313" key="4">
    <source>
        <dbReference type="EMBL" id="KAL1588930.1"/>
    </source>
</evidence>
<evidence type="ECO:0000313" key="5">
    <source>
        <dbReference type="Proteomes" id="UP000803884"/>
    </source>
</evidence>
<dbReference type="Pfam" id="PF00857">
    <property type="entry name" value="Isochorismatase"/>
    <property type="match status" value="2"/>
</dbReference>
<proteinExistence type="inferred from homology"/>
<evidence type="ECO:0000256" key="1">
    <source>
        <dbReference type="ARBA" id="ARBA00006336"/>
    </source>
</evidence>
<feature type="domain" description="Isochorismatase-like" evidence="3">
    <location>
        <begin position="61"/>
        <end position="135"/>
    </location>
</feature>
<accession>A0AB34KVT4</accession>
<feature type="domain" description="Isochorismatase-like" evidence="3">
    <location>
        <begin position="232"/>
        <end position="309"/>
    </location>
</feature>
<dbReference type="InterPro" id="IPR000868">
    <property type="entry name" value="Isochorismatase-like_dom"/>
</dbReference>
<dbReference type="EMBL" id="JAAQHG020000006">
    <property type="protein sequence ID" value="KAL1588930.1"/>
    <property type="molecule type" value="Genomic_DNA"/>
</dbReference>
<gene>
    <name evidence="4" type="ORF">WHR41_02367</name>
</gene>
<dbReference type="InterPro" id="IPR050272">
    <property type="entry name" value="Isochorismatase-like_hydrls"/>
</dbReference>
<dbReference type="AlphaFoldDB" id="A0AB34KVT4"/>
<organism evidence="4 5">
    <name type="scientific">Cladosporium halotolerans</name>
    <dbReference type="NCBI Taxonomy" id="1052096"/>
    <lineage>
        <taxon>Eukaryota</taxon>
        <taxon>Fungi</taxon>
        <taxon>Dikarya</taxon>
        <taxon>Ascomycota</taxon>
        <taxon>Pezizomycotina</taxon>
        <taxon>Dothideomycetes</taxon>
        <taxon>Dothideomycetidae</taxon>
        <taxon>Cladosporiales</taxon>
        <taxon>Cladosporiaceae</taxon>
        <taxon>Cladosporium</taxon>
    </lineage>
</organism>
<comment type="caution">
    <text evidence="4">The sequence shown here is derived from an EMBL/GenBank/DDBJ whole genome shotgun (WGS) entry which is preliminary data.</text>
</comment>
<dbReference type="CDD" id="cd00431">
    <property type="entry name" value="cysteine_hydrolases"/>
    <property type="match status" value="1"/>
</dbReference>
<protein>
    <recommendedName>
        <fullName evidence="3">Isochorismatase-like domain-containing protein</fullName>
    </recommendedName>
</protein>
<dbReference type="SUPFAM" id="SSF52499">
    <property type="entry name" value="Isochorismatase-like hydrolases"/>
    <property type="match status" value="1"/>
</dbReference>
<dbReference type="Gene3D" id="3.40.50.850">
    <property type="entry name" value="Isochorismatase-like"/>
    <property type="match status" value="1"/>
</dbReference>
<dbReference type="Proteomes" id="UP000803884">
    <property type="component" value="Unassembled WGS sequence"/>
</dbReference>
<keyword evidence="2" id="KW-0378">Hydrolase</keyword>
<dbReference type="PANTHER" id="PTHR43540:SF9">
    <property type="entry name" value="FAMILY HYDROLASE, PUTATIVE (AFU_ORTHOLOGUE AFUA_2G08700)-RELATED"/>
    <property type="match status" value="1"/>
</dbReference>
<comment type="similarity">
    <text evidence="1">Belongs to the isochorismatase family.</text>
</comment>
<dbReference type="RefSeq" id="XP_069232035.1">
    <property type="nucleotide sequence ID" value="XM_069370973.1"/>
</dbReference>